<dbReference type="Proteomes" id="UP000018208">
    <property type="component" value="Unassembled WGS sequence"/>
</dbReference>
<feature type="region of interest" description="Disordered" evidence="1">
    <location>
        <begin position="1"/>
        <end position="28"/>
    </location>
</feature>
<accession>V6LN67</accession>
<gene>
    <name evidence="2" type="ORF">SS50377_14722</name>
    <name evidence="3" type="ORF">SS50377_20093</name>
</gene>
<name>V6LN67_9EUKA</name>
<dbReference type="VEuPathDB" id="GiardiaDB:SS50377_20093"/>
<dbReference type="AlphaFoldDB" id="V6LN67"/>
<protein>
    <submittedName>
        <fullName evidence="2">Uncharacterized protein</fullName>
    </submittedName>
</protein>
<proteinExistence type="predicted"/>
<keyword evidence="4" id="KW-1185">Reference proteome</keyword>
<dbReference type="EMBL" id="KI546100">
    <property type="protein sequence ID" value="EST45151.1"/>
    <property type="molecule type" value="Genomic_DNA"/>
</dbReference>
<sequence length="280" mass="31474">MSSFSSQQDSESSYHVSPARKSKQLTDIKQHAKQDDVFRLIPIIEKGDDQAEIFSKRTKSICAVFTYHFHSIKTDIPEPEVFQELQNFDQKELLDACLRMLNPQQSATLFVQSSLQPLLDVFLPHFTPSILPILLPPTQAVLTFLNLIEIIPPQIMAESDYFIDSGIGVAVGYIAGFDQRITGIEITEKAKQILMNLKNSYAKMLENAKKTGIDFVDADGEALEVGGAKERKQAPTIPEMNNRGRAALAARVLESQCKDKNITLLEQLHKQKKEGMRKLK</sequence>
<dbReference type="EMBL" id="AUWU02000001">
    <property type="protein sequence ID" value="KAH0576747.1"/>
    <property type="molecule type" value="Genomic_DNA"/>
</dbReference>
<reference evidence="2 3" key="1">
    <citation type="journal article" date="2014" name="PLoS Genet.">
        <title>The Genome of Spironucleus salmonicida Highlights a Fish Pathogen Adapted to Fluctuating Environments.</title>
        <authorList>
            <person name="Xu F."/>
            <person name="Jerlstrom-Hultqvist J."/>
            <person name="Einarsson E."/>
            <person name="Astvaldsson A."/>
            <person name="Svard S.G."/>
            <person name="Andersson J.O."/>
        </authorList>
    </citation>
    <scope>NUCLEOTIDE SEQUENCE</scope>
    <source>
        <strain evidence="3">ATCC 50377</strain>
    </source>
</reference>
<evidence type="ECO:0000313" key="4">
    <source>
        <dbReference type="Proteomes" id="UP000018208"/>
    </source>
</evidence>
<evidence type="ECO:0000313" key="3">
    <source>
        <dbReference type="EMBL" id="KAH0576747.1"/>
    </source>
</evidence>
<reference evidence="3" key="2">
    <citation type="submission" date="2020-12" db="EMBL/GenBank/DDBJ databases">
        <title>New Spironucleus salmonicida genome in near-complete chromosomes.</title>
        <authorList>
            <person name="Xu F."/>
            <person name="Kurt Z."/>
            <person name="Jimenez-Gonzalez A."/>
            <person name="Astvaldsson A."/>
            <person name="Andersson J.O."/>
            <person name="Svard S.G."/>
        </authorList>
    </citation>
    <scope>NUCLEOTIDE SEQUENCE</scope>
    <source>
        <strain evidence="3">ATCC 50377</strain>
    </source>
</reference>
<evidence type="ECO:0000313" key="2">
    <source>
        <dbReference type="EMBL" id="EST45151.1"/>
    </source>
</evidence>
<organism evidence="2">
    <name type="scientific">Spironucleus salmonicida</name>
    <dbReference type="NCBI Taxonomy" id="348837"/>
    <lineage>
        <taxon>Eukaryota</taxon>
        <taxon>Metamonada</taxon>
        <taxon>Diplomonadida</taxon>
        <taxon>Hexamitidae</taxon>
        <taxon>Hexamitinae</taxon>
        <taxon>Spironucleus</taxon>
    </lineage>
</organism>
<feature type="compositionally biased region" description="Low complexity" evidence="1">
    <location>
        <begin position="1"/>
        <end position="17"/>
    </location>
</feature>
<evidence type="ECO:0000256" key="1">
    <source>
        <dbReference type="SAM" id="MobiDB-lite"/>
    </source>
</evidence>